<feature type="signal peptide" evidence="1">
    <location>
        <begin position="1"/>
        <end position="24"/>
    </location>
</feature>
<keyword evidence="1" id="KW-0732">Signal</keyword>
<gene>
    <name evidence="2" type="ORF">GCM10011378_30030</name>
</gene>
<dbReference type="PROSITE" id="PS51257">
    <property type="entry name" value="PROKAR_LIPOPROTEIN"/>
    <property type="match status" value="1"/>
</dbReference>
<comment type="caution">
    <text evidence="2">The sequence shown here is derived from an EMBL/GenBank/DDBJ whole genome shotgun (WGS) entry which is preliminary data.</text>
</comment>
<accession>A0ABQ1WZB3</accession>
<evidence type="ECO:0000256" key="1">
    <source>
        <dbReference type="SAM" id="SignalP"/>
    </source>
</evidence>
<name>A0ABQ1WZB3_9BACT</name>
<reference evidence="3" key="1">
    <citation type="journal article" date="2019" name="Int. J. Syst. Evol. Microbiol.">
        <title>The Global Catalogue of Microorganisms (GCM) 10K type strain sequencing project: providing services to taxonomists for standard genome sequencing and annotation.</title>
        <authorList>
            <consortium name="The Broad Institute Genomics Platform"/>
            <consortium name="The Broad Institute Genome Sequencing Center for Infectious Disease"/>
            <person name="Wu L."/>
            <person name="Ma J."/>
        </authorList>
    </citation>
    <scope>NUCLEOTIDE SEQUENCE [LARGE SCALE GENOMIC DNA]</scope>
    <source>
        <strain evidence="3">CGMCC 1.12990</strain>
    </source>
</reference>
<evidence type="ECO:0000313" key="3">
    <source>
        <dbReference type="Proteomes" id="UP000601361"/>
    </source>
</evidence>
<feature type="chain" id="PRO_5045986083" evidence="1">
    <location>
        <begin position="25"/>
        <end position="174"/>
    </location>
</feature>
<sequence length="174" mass="19444">MFAMRQLYSLLVGSTFLLSLTACPLVEPVDRVPLPSYKPLLMARTQLEQAVAVLPPQELHNTGKIYLRDPYILINEQYQGVHIINNQDPSHPQPVAFLRIPGNVDVAMKGNLLYADSGPDLLTFDLSNVRAARLLHRVREAVPELPMPETAQVPAEYQVQNRPADAVVVGWQKL</sequence>
<evidence type="ECO:0000313" key="2">
    <source>
        <dbReference type="EMBL" id="GGG51795.1"/>
    </source>
</evidence>
<proteinExistence type="predicted"/>
<dbReference type="EMBL" id="BMGS01000008">
    <property type="protein sequence ID" value="GGG51795.1"/>
    <property type="molecule type" value="Genomic_DNA"/>
</dbReference>
<dbReference type="Proteomes" id="UP000601361">
    <property type="component" value="Unassembled WGS sequence"/>
</dbReference>
<organism evidence="2 3">
    <name type="scientific">Hymenobacter glacieicola</name>
    <dbReference type="NCBI Taxonomy" id="1562124"/>
    <lineage>
        <taxon>Bacteria</taxon>
        <taxon>Pseudomonadati</taxon>
        <taxon>Bacteroidota</taxon>
        <taxon>Cytophagia</taxon>
        <taxon>Cytophagales</taxon>
        <taxon>Hymenobacteraceae</taxon>
        <taxon>Hymenobacter</taxon>
    </lineage>
</organism>
<protein>
    <submittedName>
        <fullName evidence="2">Uncharacterized protein</fullName>
    </submittedName>
</protein>
<keyword evidence="3" id="KW-1185">Reference proteome</keyword>